<sequence length="231" mass="26808">MKELKEQSDNAVQLSDNLALKISNLRSKIKNKQPIEIVFKKNSSELPDNYFKRINKKTQKNQREIRAVKLPQSSANNLFIIKANALFTANLGGLLNGNWPIIAVIRDPVSVIMSWRSVKIASSKGRLPNLEKYSIDLADIGKQKPLLKRQVLLIDWYFKQFSKKSKVSIIRYEDLVENPKKIVFDSTGLEISGNYSLNSKNNRPEYNHKEKIQITEYLHKYGKHYLSYYNY</sequence>
<protein>
    <recommendedName>
        <fullName evidence="3">Sulfotransferase domain-containing protein</fullName>
    </recommendedName>
</protein>
<evidence type="ECO:0000313" key="2">
    <source>
        <dbReference type="Proteomes" id="UP000605253"/>
    </source>
</evidence>
<dbReference type="Gene3D" id="3.40.50.300">
    <property type="entry name" value="P-loop containing nucleotide triphosphate hydrolases"/>
    <property type="match status" value="1"/>
</dbReference>
<evidence type="ECO:0008006" key="3">
    <source>
        <dbReference type="Google" id="ProtNLM"/>
    </source>
</evidence>
<accession>A0A917CFW4</accession>
<dbReference type="Proteomes" id="UP000605253">
    <property type="component" value="Unassembled WGS sequence"/>
</dbReference>
<dbReference type="AlphaFoldDB" id="A0A917CFW4"/>
<reference evidence="1" key="1">
    <citation type="journal article" date="2014" name="Int. J. Syst. Evol. Microbiol.">
        <title>Complete genome sequence of Corynebacterium casei LMG S-19264T (=DSM 44701T), isolated from a smear-ripened cheese.</title>
        <authorList>
            <consortium name="US DOE Joint Genome Institute (JGI-PGF)"/>
            <person name="Walter F."/>
            <person name="Albersmeier A."/>
            <person name="Kalinowski J."/>
            <person name="Ruckert C."/>
        </authorList>
    </citation>
    <scope>NUCLEOTIDE SEQUENCE</scope>
    <source>
        <strain evidence="1">CGMCC 1.12181</strain>
    </source>
</reference>
<gene>
    <name evidence="1" type="ORF">GCM10011365_05500</name>
</gene>
<comment type="caution">
    <text evidence="1">The sequence shown here is derived from an EMBL/GenBank/DDBJ whole genome shotgun (WGS) entry which is preliminary data.</text>
</comment>
<dbReference type="InterPro" id="IPR027417">
    <property type="entry name" value="P-loop_NTPase"/>
</dbReference>
<reference evidence="1" key="2">
    <citation type="submission" date="2020-09" db="EMBL/GenBank/DDBJ databases">
        <authorList>
            <person name="Sun Q."/>
            <person name="Zhou Y."/>
        </authorList>
    </citation>
    <scope>NUCLEOTIDE SEQUENCE</scope>
    <source>
        <strain evidence="1">CGMCC 1.12181</strain>
    </source>
</reference>
<dbReference type="EMBL" id="BMEO01000002">
    <property type="protein sequence ID" value="GGF87336.1"/>
    <property type="molecule type" value="Genomic_DNA"/>
</dbReference>
<name>A0A917CFW4_9GAMM</name>
<proteinExistence type="predicted"/>
<keyword evidence="2" id="KW-1185">Reference proteome</keyword>
<organism evidence="1 2">
    <name type="scientific">Marinicella pacifica</name>
    <dbReference type="NCBI Taxonomy" id="1171543"/>
    <lineage>
        <taxon>Bacteria</taxon>
        <taxon>Pseudomonadati</taxon>
        <taxon>Pseudomonadota</taxon>
        <taxon>Gammaproteobacteria</taxon>
        <taxon>Lysobacterales</taxon>
        <taxon>Marinicellaceae</taxon>
        <taxon>Marinicella</taxon>
    </lineage>
</organism>
<evidence type="ECO:0000313" key="1">
    <source>
        <dbReference type="EMBL" id="GGF87336.1"/>
    </source>
</evidence>
<dbReference type="SUPFAM" id="SSF52540">
    <property type="entry name" value="P-loop containing nucleoside triphosphate hydrolases"/>
    <property type="match status" value="1"/>
</dbReference>